<dbReference type="GO" id="GO:0003964">
    <property type="term" value="F:RNA-directed DNA polymerase activity"/>
    <property type="evidence" value="ECO:0007669"/>
    <property type="project" value="UniProtKB-KW"/>
</dbReference>
<organism evidence="1">
    <name type="scientific">Medicago truncatula</name>
    <name type="common">Barrel medic</name>
    <name type="synonym">Medicago tribuloides</name>
    <dbReference type="NCBI Taxonomy" id="3880"/>
    <lineage>
        <taxon>Eukaryota</taxon>
        <taxon>Viridiplantae</taxon>
        <taxon>Streptophyta</taxon>
        <taxon>Embryophyta</taxon>
        <taxon>Tracheophyta</taxon>
        <taxon>Spermatophyta</taxon>
        <taxon>Magnoliopsida</taxon>
        <taxon>eudicotyledons</taxon>
        <taxon>Gunneridae</taxon>
        <taxon>Pentapetalae</taxon>
        <taxon>rosids</taxon>
        <taxon>fabids</taxon>
        <taxon>Fabales</taxon>
        <taxon>Fabaceae</taxon>
        <taxon>Papilionoideae</taxon>
        <taxon>50 kb inversion clade</taxon>
        <taxon>NPAAA clade</taxon>
        <taxon>Hologalegina</taxon>
        <taxon>IRL clade</taxon>
        <taxon>Trifolieae</taxon>
        <taxon>Medicago</taxon>
    </lineage>
</organism>
<dbReference type="PANTHER" id="PTHR33116:SF80">
    <property type="entry name" value="REVERSE TRANSCRIPTASE ZINC-BINDING DOMAIN-CONTAINING PROTEIN"/>
    <property type="match status" value="1"/>
</dbReference>
<sequence length="480" mass="54008">MLVLIPKITGAQVMGDFRPIALANFQFKIVTKILADRLSIITMRIISPEQRGFIRDRNISDCIIMASEAVNMIDKRQFGGNLALKVDIKTRWIGTFGRGASEVWFFFYVYRLNSCYFALSQAFYFGEWAISMASHAGKIVPMFYCRGASIPTHILYADDVLIFCAGTKQNIRCLLKFFNDYSEVSAQIINNNKSQFYAGAMTTSHSQMIAGTLGFSADNIPFFYLGCPIFKGKLKGIYFQSIVDRIKVKFAIWKCTLLSIMGRVELVKSIIHGMLVYSFQIYMWPRRLLHQLDSWIKNFIWSGDIYTHKVCTVSWKVMCRPWAAGGLDIKPTCLINESLILLLAWQFSTADSQWAALMHHRFLKHGTPLQHYFLSSMWGGIKEHLSTISSNSIWIVGTGANINLWTDNWLGIRLVDSLNISPTLHTKFRASVADVIVNGALSLPAAALAVPDIASRVACLVLPTAPLPDALVWLHSSDVV</sequence>
<reference evidence="1" key="1">
    <citation type="submission" date="2004-06" db="EMBL/GenBank/DDBJ databases">
        <authorList>
            <person name="Town C.D."/>
        </authorList>
    </citation>
    <scope>NUCLEOTIDE SEQUENCE</scope>
</reference>
<keyword evidence="1" id="KW-0695">RNA-directed DNA polymerase</keyword>
<dbReference type="AlphaFoldDB" id="Q2HU66"/>
<dbReference type="PANTHER" id="PTHR33116">
    <property type="entry name" value="REVERSE TRANSCRIPTASE ZINC-BINDING DOMAIN-CONTAINING PROTEIN-RELATED-RELATED"/>
    <property type="match status" value="1"/>
</dbReference>
<proteinExistence type="predicted"/>
<evidence type="ECO:0000313" key="1">
    <source>
        <dbReference type="EMBL" id="ABD32279.2"/>
    </source>
</evidence>
<gene>
    <name evidence="1" type="ORF">MtrDRAFT_AC149210g19v2</name>
</gene>
<keyword evidence="1" id="KW-0808">Transferase</keyword>
<accession>Q2HU66</accession>
<keyword evidence="1" id="KW-0548">Nucleotidyltransferase</keyword>
<protein>
    <submittedName>
        <fullName evidence="1">Reverse transcriptase, putative</fullName>
    </submittedName>
</protein>
<reference evidence="1" key="2">
    <citation type="submission" date="2007-03" db="EMBL/GenBank/DDBJ databases">
        <authorList>
            <consortium name="The International Medicago Genome Annotation Group"/>
        </authorList>
    </citation>
    <scope>NUCLEOTIDE SEQUENCE</scope>
</reference>
<name>Q2HU66_MEDTR</name>
<dbReference type="EMBL" id="AC149210">
    <property type="protein sequence ID" value="ABD32279.2"/>
    <property type="molecule type" value="Genomic_DNA"/>
</dbReference>